<name>A0ABZ1J0X6_9ACTN</name>
<keyword evidence="3" id="KW-1185">Reference proteome</keyword>
<feature type="region of interest" description="Disordered" evidence="1">
    <location>
        <begin position="73"/>
        <end position="113"/>
    </location>
</feature>
<dbReference type="Proteomes" id="UP001622690">
    <property type="component" value="Chromosome"/>
</dbReference>
<gene>
    <name evidence="2" type="ORF">OHU27_28555</name>
</gene>
<sequence>MSVGFPIGPSVVNGMAIKEVHRDASRGARRGIRAEVGRDGFSRYVMHAMERRREQDRPGEFADLLETGCGHVTKEEPAQAEAERLEIERKHVEHTRARRAAAENAPERPREAA</sequence>
<evidence type="ECO:0000256" key="1">
    <source>
        <dbReference type="SAM" id="MobiDB-lite"/>
    </source>
</evidence>
<dbReference type="RefSeq" id="WP_406259817.1">
    <property type="nucleotide sequence ID" value="NZ_CP108125.1"/>
</dbReference>
<evidence type="ECO:0000313" key="3">
    <source>
        <dbReference type="Proteomes" id="UP001622690"/>
    </source>
</evidence>
<organism evidence="2 3">
    <name type="scientific">Streptomyces nigra</name>
    <dbReference type="NCBI Taxonomy" id="1827580"/>
    <lineage>
        <taxon>Bacteria</taxon>
        <taxon>Bacillati</taxon>
        <taxon>Actinomycetota</taxon>
        <taxon>Actinomycetes</taxon>
        <taxon>Kitasatosporales</taxon>
        <taxon>Streptomycetaceae</taxon>
        <taxon>Streptomyces</taxon>
    </lineage>
</organism>
<feature type="compositionally biased region" description="Basic and acidic residues" evidence="1">
    <location>
        <begin position="73"/>
        <end position="95"/>
    </location>
</feature>
<reference evidence="2 3" key="1">
    <citation type="submission" date="2022-10" db="EMBL/GenBank/DDBJ databases">
        <title>The complete genomes of actinobacterial strains from the NBC collection.</title>
        <authorList>
            <person name="Joergensen T.S."/>
            <person name="Alvarez Arevalo M."/>
            <person name="Sterndorff E.B."/>
            <person name="Faurdal D."/>
            <person name="Vuksanovic O."/>
            <person name="Mourched A.-S."/>
            <person name="Charusanti P."/>
            <person name="Shaw S."/>
            <person name="Blin K."/>
            <person name="Weber T."/>
        </authorList>
    </citation>
    <scope>NUCLEOTIDE SEQUENCE [LARGE SCALE GENOMIC DNA]</scope>
    <source>
        <strain evidence="2 3">NBC_00206</strain>
    </source>
</reference>
<dbReference type="EMBL" id="CP108125">
    <property type="protein sequence ID" value="WTO86170.1"/>
    <property type="molecule type" value="Genomic_DNA"/>
</dbReference>
<evidence type="ECO:0000313" key="2">
    <source>
        <dbReference type="EMBL" id="WTO86170.1"/>
    </source>
</evidence>
<protein>
    <submittedName>
        <fullName evidence="2">Uncharacterized protein</fullName>
    </submittedName>
</protein>
<proteinExistence type="predicted"/>
<accession>A0ABZ1J0X6</accession>